<organism evidence="2">
    <name type="scientific">hydrothermal vent metagenome</name>
    <dbReference type="NCBI Taxonomy" id="652676"/>
    <lineage>
        <taxon>unclassified sequences</taxon>
        <taxon>metagenomes</taxon>
        <taxon>ecological metagenomes</taxon>
    </lineage>
</organism>
<accession>A0A3B1E6R0</accession>
<dbReference type="EMBL" id="UOYO01000048">
    <property type="protein sequence ID" value="VAY88225.1"/>
    <property type="molecule type" value="Genomic_DNA"/>
</dbReference>
<dbReference type="NCBIfam" id="TIGR02532">
    <property type="entry name" value="IV_pilin_GFxxxE"/>
    <property type="match status" value="1"/>
</dbReference>
<reference evidence="2" key="1">
    <citation type="submission" date="2018-10" db="EMBL/GenBank/DDBJ databases">
        <authorList>
            <person name="Aoki K."/>
        </authorList>
    </citation>
    <scope>NUCLEOTIDE SEQUENCE</scope>
</reference>
<sequence>MKNKINITKERNMKNKINIKMKYGFSLVEVLIAIAIGLLVSILIFQALSGKKDTANLKQAISISATEILTAIQEYRSPDLNTPRFHKFGAASLAVYLSEELKVKDVGNNYIADNYQTEYITGLGLSGSCKYYMAPDLTSSSTLKPREAVLVLMDCRDAKNTEGWDERRLKAAEDMFRQTVNQLASSRNIDFIDNAVSVSRTTAYHSLTTIPTTASAFTGFSTANGTKMDGAIGVRYFK</sequence>
<gene>
    <name evidence="2" type="ORF">MNB_ARC-1_1134</name>
</gene>
<feature type="transmembrane region" description="Helical" evidence="1">
    <location>
        <begin position="21"/>
        <end position="48"/>
    </location>
</feature>
<proteinExistence type="predicted"/>
<dbReference type="AlphaFoldDB" id="A0A3B1E6R0"/>
<dbReference type="Pfam" id="PF07963">
    <property type="entry name" value="N_methyl"/>
    <property type="match status" value="1"/>
</dbReference>
<keyword evidence="1" id="KW-0812">Transmembrane</keyword>
<evidence type="ECO:0000313" key="2">
    <source>
        <dbReference type="EMBL" id="VAY88225.1"/>
    </source>
</evidence>
<protein>
    <recommendedName>
        <fullName evidence="3">Prepilin-type N-terminal cleavage/methylation domain-containing protein</fullName>
    </recommendedName>
</protein>
<keyword evidence="1" id="KW-1133">Transmembrane helix</keyword>
<name>A0A3B1E6R0_9ZZZZ</name>
<dbReference type="InterPro" id="IPR012902">
    <property type="entry name" value="N_methyl_site"/>
</dbReference>
<evidence type="ECO:0008006" key="3">
    <source>
        <dbReference type="Google" id="ProtNLM"/>
    </source>
</evidence>
<keyword evidence="1" id="KW-0472">Membrane</keyword>
<evidence type="ECO:0000256" key="1">
    <source>
        <dbReference type="SAM" id="Phobius"/>
    </source>
</evidence>